<dbReference type="RefSeq" id="WP_058483449.1">
    <property type="nucleotide sequence ID" value="NZ_CAAAII010000001.1"/>
</dbReference>
<dbReference type="InterPro" id="IPR001509">
    <property type="entry name" value="Epimerase_deHydtase"/>
</dbReference>
<evidence type="ECO:0000313" key="4">
    <source>
        <dbReference type="EMBL" id="KTD64012.1"/>
    </source>
</evidence>
<evidence type="ECO:0000313" key="5">
    <source>
        <dbReference type="Proteomes" id="UP000054877"/>
    </source>
</evidence>
<protein>
    <submittedName>
        <fullName evidence="4">NAD dependent epimerase/dehydratase family protein</fullName>
    </submittedName>
</protein>
<feature type="domain" description="NAD-dependent epimerase/dehydratase" evidence="3">
    <location>
        <begin position="4"/>
        <end position="238"/>
    </location>
</feature>
<evidence type="ECO:0000256" key="2">
    <source>
        <dbReference type="ARBA" id="ARBA00007637"/>
    </source>
</evidence>
<organism evidence="4 5">
    <name type="scientific">Legionella spiritensis</name>
    <dbReference type="NCBI Taxonomy" id="452"/>
    <lineage>
        <taxon>Bacteria</taxon>
        <taxon>Pseudomonadati</taxon>
        <taxon>Pseudomonadota</taxon>
        <taxon>Gammaproteobacteria</taxon>
        <taxon>Legionellales</taxon>
        <taxon>Legionellaceae</taxon>
        <taxon>Legionella</taxon>
    </lineage>
</organism>
<keyword evidence="5" id="KW-1185">Reference proteome</keyword>
<dbReference type="STRING" id="452.Lspi_1531"/>
<dbReference type="Pfam" id="PF01370">
    <property type="entry name" value="Epimerase"/>
    <property type="match status" value="1"/>
</dbReference>
<accession>A0A0W0Z4F0</accession>
<evidence type="ECO:0000259" key="3">
    <source>
        <dbReference type="Pfam" id="PF01370"/>
    </source>
</evidence>
<gene>
    <name evidence="4" type="ORF">Lspi_1531</name>
</gene>
<comment type="similarity">
    <text evidence="2">Belongs to the NAD(P)-dependent epimerase/dehydratase family.</text>
</comment>
<dbReference type="EMBL" id="LNYX01000014">
    <property type="protein sequence ID" value="KTD64012.1"/>
    <property type="molecule type" value="Genomic_DNA"/>
</dbReference>
<comment type="pathway">
    <text evidence="1">Bacterial outer membrane biogenesis; LPS O-antigen biosynthesis.</text>
</comment>
<dbReference type="Gene3D" id="3.40.50.720">
    <property type="entry name" value="NAD(P)-binding Rossmann-like Domain"/>
    <property type="match status" value="1"/>
</dbReference>
<dbReference type="Proteomes" id="UP000054877">
    <property type="component" value="Unassembled WGS sequence"/>
</dbReference>
<name>A0A0W0Z4F0_LEGSP</name>
<comment type="caution">
    <text evidence="4">The sequence shown here is derived from an EMBL/GenBank/DDBJ whole genome shotgun (WGS) entry which is preliminary data.</text>
</comment>
<dbReference type="PATRIC" id="fig|452.5.peg.1688"/>
<sequence length="308" mass="34234">MKKALVTGGMGFIGNHLVSRLLDMGMTVTILDKCIHKPVYKDISAAHIIDGDVLSRELLSHCLHEVDICYHLAAISSIDLCYRDWLFSHENNVRAFNGLLDAIRLQHKPVRLVYASSASVYGNYKQLPLHESLTPSPISTYGADKLSNEIYAQAMQVMADISSIGLRFFNVYGPGQLSSNPYTGVISSFKKAMFRNMPLTIFGDGQQTRDFVYIDDVVDALVLCMKVKHKSAEVLNICSGKGITIESLANMMIKLTNYSHGLQYKEERRGDLRCSVGDVTNAKIHLGFTAKTPIEAGLRYFLDSPFQA</sequence>
<dbReference type="InterPro" id="IPR036291">
    <property type="entry name" value="NAD(P)-bd_dom_sf"/>
</dbReference>
<dbReference type="AlphaFoldDB" id="A0A0W0Z4F0"/>
<reference evidence="4 5" key="1">
    <citation type="submission" date="2015-11" db="EMBL/GenBank/DDBJ databases">
        <title>Genomic analysis of 38 Legionella species identifies large and diverse effector repertoires.</title>
        <authorList>
            <person name="Burstein D."/>
            <person name="Amaro F."/>
            <person name="Zusman T."/>
            <person name="Lifshitz Z."/>
            <person name="Cohen O."/>
            <person name="Gilbert J.A."/>
            <person name="Pupko T."/>
            <person name="Shuman H.A."/>
            <person name="Segal G."/>
        </authorList>
    </citation>
    <scope>NUCLEOTIDE SEQUENCE [LARGE SCALE GENOMIC DNA]</scope>
    <source>
        <strain evidence="4 5">Mt.St.Helens-9</strain>
    </source>
</reference>
<dbReference type="SUPFAM" id="SSF51735">
    <property type="entry name" value="NAD(P)-binding Rossmann-fold domains"/>
    <property type="match status" value="1"/>
</dbReference>
<dbReference type="Gene3D" id="3.90.25.10">
    <property type="entry name" value="UDP-galactose 4-epimerase, domain 1"/>
    <property type="match status" value="1"/>
</dbReference>
<evidence type="ECO:0000256" key="1">
    <source>
        <dbReference type="ARBA" id="ARBA00005125"/>
    </source>
</evidence>
<proteinExistence type="inferred from homology"/>
<dbReference type="OrthoDB" id="9803010at2"/>
<dbReference type="PANTHER" id="PTHR43000">
    <property type="entry name" value="DTDP-D-GLUCOSE 4,6-DEHYDRATASE-RELATED"/>
    <property type="match status" value="1"/>
</dbReference>